<accession>A0A7Y9K0A9</accession>
<keyword evidence="2" id="KW-1185">Reference proteome</keyword>
<evidence type="ECO:0000313" key="1">
    <source>
        <dbReference type="EMBL" id="NYD89673.1"/>
    </source>
</evidence>
<reference evidence="1 2" key="2">
    <citation type="submission" date="2020-08" db="EMBL/GenBank/DDBJ databases">
        <title>The Agave Microbiome: Exploring the role of microbial communities in plant adaptations to desert environments.</title>
        <authorList>
            <person name="Partida-Martinez L.P."/>
        </authorList>
    </citation>
    <scope>NUCLEOTIDE SEQUENCE [LARGE SCALE GENOMIC DNA]</scope>
    <source>
        <strain evidence="1 2">AS2.3</strain>
    </source>
</reference>
<gene>
    <name evidence="1" type="ORF">HD841_001453</name>
</gene>
<dbReference type="AlphaFoldDB" id="A0A7Y9K0A9"/>
<dbReference type="EMBL" id="JACCBY010000002">
    <property type="protein sequence ID" value="NYD89673.1"/>
    <property type="molecule type" value="Genomic_DNA"/>
</dbReference>
<proteinExistence type="predicted"/>
<name>A0A7Y9K0A9_9SPHN</name>
<dbReference type="Proteomes" id="UP000517753">
    <property type="component" value="Unassembled WGS sequence"/>
</dbReference>
<comment type="caution">
    <text evidence="1">The sequence shown here is derived from an EMBL/GenBank/DDBJ whole genome shotgun (WGS) entry which is preliminary data.</text>
</comment>
<reference evidence="1 2" key="1">
    <citation type="submission" date="2020-07" db="EMBL/GenBank/DDBJ databases">
        <authorList>
            <person name="Partida-Martinez L."/>
            <person name="Huntemann M."/>
            <person name="Clum A."/>
            <person name="Wang J."/>
            <person name="Palaniappan K."/>
            <person name="Ritter S."/>
            <person name="Chen I.-M."/>
            <person name="Stamatis D."/>
            <person name="Reddy T."/>
            <person name="O'Malley R."/>
            <person name="Daum C."/>
            <person name="Shapiro N."/>
            <person name="Ivanova N."/>
            <person name="Kyrpides N."/>
            <person name="Woyke T."/>
        </authorList>
    </citation>
    <scope>NUCLEOTIDE SEQUENCE [LARGE SCALE GENOMIC DNA]</scope>
    <source>
        <strain evidence="1 2">AS2.3</strain>
    </source>
</reference>
<protein>
    <submittedName>
        <fullName evidence="1">Uncharacterized protein</fullName>
    </submittedName>
</protein>
<evidence type="ECO:0000313" key="2">
    <source>
        <dbReference type="Proteomes" id="UP000517753"/>
    </source>
</evidence>
<sequence length="115" mass="12503">MPPPPEPGTIYDPTAGPFVVRLTRREEIDDDQYGVIANAVANWRGPPLQAFEICYQSRKDHRDPTDLVALKKVADALKAQGAEAVVMPSGDDCAPSSPRSTWPGAYVLIMGVVRL</sequence>
<organism evidence="1 2">
    <name type="scientific">Sphingomonas melonis</name>
    <dbReference type="NCBI Taxonomy" id="152682"/>
    <lineage>
        <taxon>Bacteria</taxon>
        <taxon>Pseudomonadati</taxon>
        <taxon>Pseudomonadota</taxon>
        <taxon>Alphaproteobacteria</taxon>
        <taxon>Sphingomonadales</taxon>
        <taxon>Sphingomonadaceae</taxon>
        <taxon>Sphingomonas</taxon>
    </lineage>
</organism>